<dbReference type="AlphaFoldDB" id="A0A6L9UE22"/>
<accession>A0A6L9UE22</accession>
<evidence type="ECO:0000256" key="5">
    <source>
        <dbReference type="ARBA" id="ARBA00022741"/>
    </source>
</evidence>
<comment type="catalytic activity">
    <reaction evidence="1">
        <text>ATP + protein L-histidine = ADP + protein N-phospho-L-histidine.</text>
        <dbReference type="EC" id="2.7.13.3"/>
    </reaction>
</comment>
<dbReference type="EMBL" id="WUEY01000012">
    <property type="protein sequence ID" value="NEI72472.1"/>
    <property type="molecule type" value="Genomic_DNA"/>
</dbReference>
<comment type="caution">
    <text evidence="9">The sequence shown here is derived from an EMBL/GenBank/DDBJ whole genome shotgun (WGS) entry which is preliminary data.</text>
</comment>
<dbReference type="GO" id="GO:0004673">
    <property type="term" value="F:protein histidine kinase activity"/>
    <property type="evidence" value="ECO:0007669"/>
    <property type="project" value="UniProtKB-EC"/>
</dbReference>
<feature type="domain" description="Histidine kinase/HSP90-like ATPase" evidence="8">
    <location>
        <begin position="56"/>
        <end position="153"/>
    </location>
</feature>
<dbReference type="GO" id="GO:0005524">
    <property type="term" value="F:ATP binding"/>
    <property type="evidence" value="ECO:0007669"/>
    <property type="project" value="UniProtKB-KW"/>
</dbReference>
<gene>
    <name evidence="9" type="ORF">GR212_23125</name>
</gene>
<evidence type="ECO:0000256" key="1">
    <source>
        <dbReference type="ARBA" id="ARBA00000085"/>
    </source>
</evidence>
<evidence type="ECO:0000313" key="10">
    <source>
        <dbReference type="Proteomes" id="UP000483035"/>
    </source>
</evidence>
<evidence type="ECO:0000256" key="6">
    <source>
        <dbReference type="ARBA" id="ARBA00022777"/>
    </source>
</evidence>
<keyword evidence="5" id="KW-0547">Nucleotide-binding</keyword>
<name>A0A6L9UE22_9HYPH</name>
<evidence type="ECO:0000259" key="8">
    <source>
        <dbReference type="SMART" id="SM00387"/>
    </source>
</evidence>
<dbReference type="SMART" id="SM00387">
    <property type="entry name" value="HATPase_c"/>
    <property type="match status" value="1"/>
</dbReference>
<dbReference type="PANTHER" id="PTHR41523">
    <property type="entry name" value="TWO-COMPONENT SYSTEM SENSOR PROTEIN"/>
    <property type="match status" value="1"/>
</dbReference>
<keyword evidence="7" id="KW-0067">ATP-binding</keyword>
<proteinExistence type="predicted"/>
<evidence type="ECO:0000256" key="4">
    <source>
        <dbReference type="ARBA" id="ARBA00022679"/>
    </source>
</evidence>
<keyword evidence="4" id="KW-0808">Transferase</keyword>
<dbReference type="Proteomes" id="UP000483035">
    <property type="component" value="Unassembled WGS sequence"/>
</dbReference>
<dbReference type="Gene3D" id="3.30.565.10">
    <property type="entry name" value="Histidine kinase-like ATPase, C-terminal domain"/>
    <property type="match status" value="1"/>
</dbReference>
<evidence type="ECO:0000256" key="2">
    <source>
        <dbReference type="ARBA" id="ARBA00012438"/>
    </source>
</evidence>
<keyword evidence="3" id="KW-0597">Phosphoprotein</keyword>
<evidence type="ECO:0000256" key="7">
    <source>
        <dbReference type="ARBA" id="ARBA00022840"/>
    </source>
</evidence>
<dbReference type="InterPro" id="IPR003594">
    <property type="entry name" value="HATPase_dom"/>
</dbReference>
<dbReference type="Pfam" id="PF02518">
    <property type="entry name" value="HATPase_c"/>
    <property type="match status" value="1"/>
</dbReference>
<keyword evidence="6" id="KW-0418">Kinase</keyword>
<dbReference type="PANTHER" id="PTHR41523:SF8">
    <property type="entry name" value="ETHYLENE RESPONSE SENSOR PROTEIN"/>
    <property type="match status" value="1"/>
</dbReference>
<organism evidence="9 10">
    <name type="scientific">Rhizobium lusitanum</name>
    <dbReference type="NCBI Taxonomy" id="293958"/>
    <lineage>
        <taxon>Bacteria</taxon>
        <taxon>Pseudomonadati</taxon>
        <taxon>Pseudomonadota</taxon>
        <taxon>Alphaproteobacteria</taxon>
        <taxon>Hyphomicrobiales</taxon>
        <taxon>Rhizobiaceae</taxon>
        <taxon>Rhizobium/Agrobacterium group</taxon>
        <taxon>Rhizobium</taxon>
    </lineage>
</organism>
<dbReference type="InterPro" id="IPR036890">
    <property type="entry name" value="HATPase_C_sf"/>
</dbReference>
<evidence type="ECO:0000313" key="9">
    <source>
        <dbReference type="EMBL" id="NEI72472.1"/>
    </source>
</evidence>
<dbReference type="SUPFAM" id="SSF55874">
    <property type="entry name" value="ATPase domain of HSP90 chaperone/DNA topoisomerase II/histidine kinase"/>
    <property type="match status" value="1"/>
</dbReference>
<sequence length="155" mass="16238">MSIAAVQRQLSTSPGGIVELRNYFTQLCESLGALMIADEDRLSISVSIDDSAVEADMSVSLGLIVTELVINALKHAFPNQDTGRIVIDYRSAGTDWTLTVIDNGVGMPAGSDALKAGLGTAIVEALARNLQGEIQLSDASPGTTVTISHRGDADH</sequence>
<reference evidence="9 10" key="1">
    <citation type="submission" date="2019-12" db="EMBL/GenBank/DDBJ databases">
        <title>Rhizobium genotypes associated with high levels of biological nitrogen fixation by grain legumes in a temperate-maritime cropping system.</title>
        <authorList>
            <person name="Maluk M."/>
            <person name="Francesc Ferrando Molina F."/>
            <person name="Lopez Del Egido L."/>
            <person name="Lafos M."/>
            <person name="Langarica-Fuentes A."/>
            <person name="Gebre Yohannes G."/>
            <person name="Young M.W."/>
            <person name="Martin P."/>
            <person name="Gantlett R."/>
            <person name="Kenicer G."/>
            <person name="Hawes C."/>
            <person name="Begg G.S."/>
            <person name="Quilliam R.S."/>
            <person name="Squire G.R."/>
            <person name="Poole P.S."/>
            <person name="Young P.W."/>
            <person name="Iannetta P.M."/>
            <person name="James E.K."/>
        </authorList>
    </citation>
    <scope>NUCLEOTIDE SEQUENCE [LARGE SCALE GENOMIC DNA]</scope>
    <source>
        <strain evidence="9 10">JHI1118</strain>
    </source>
</reference>
<evidence type="ECO:0000256" key="3">
    <source>
        <dbReference type="ARBA" id="ARBA00022553"/>
    </source>
</evidence>
<protein>
    <recommendedName>
        <fullName evidence="2">histidine kinase</fullName>
        <ecNumber evidence="2">2.7.13.3</ecNumber>
    </recommendedName>
</protein>
<dbReference type="EC" id="2.7.13.3" evidence="2"/>